<reference evidence="15" key="1">
    <citation type="submission" date="2014-04" db="EMBL/GenBank/DDBJ databases">
        <title>Evolutionary Origins and Diversification of the Mycorrhizal Mutualists.</title>
        <authorList>
            <consortium name="DOE Joint Genome Institute"/>
            <consortium name="Mycorrhizal Genomics Consortium"/>
            <person name="Kohler A."/>
            <person name="Kuo A."/>
            <person name="Nagy L.G."/>
            <person name="Floudas D."/>
            <person name="Copeland A."/>
            <person name="Barry K.W."/>
            <person name="Cichocki N."/>
            <person name="Veneault-Fourrey C."/>
            <person name="LaButti K."/>
            <person name="Lindquist E.A."/>
            <person name="Lipzen A."/>
            <person name="Lundell T."/>
            <person name="Morin E."/>
            <person name="Murat C."/>
            <person name="Riley R."/>
            <person name="Ohm R."/>
            <person name="Sun H."/>
            <person name="Tunlid A."/>
            <person name="Henrissat B."/>
            <person name="Grigoriev I.V."/>
            <person name="Hibbett D.S."/>
            <person name="Martin F."/>
        </authorList>
    </citation>
    <scope>NUCLEOTIDE SEQUENCE [LARGE SCALE GENOMIC DNA]</scope>
    <source>
        <strain evidence="15">FD-334 SS-4</strain>
    </source>
</reference>
<keyword evidence="5" id="KW-0378">Hydrolase</keyword>
<feature type="domain" description="Peptidase M16 middle/third" evidence="12">
    <location>
        <begin position="439"/>
        <end position="736"/>
    </location>
</feature>
<dbReference type="GO" id="GO:0043171">
    <property type="term" value="P:peptide catabolic process"/>
    <property type="evidence" value="ECO:0007669"/>
    <property type="project" value="TreeGrafter"/>
</dbReference>
<dbReference type="SUPFAM" id="SSF63411">
    <property type="entry name" value="LuxS/MPP-like metallohydrolase"/>
    <property type="match status" value="4"/>
</dbReference>
<dbReference type="PROSITE" id="PS00143">
    <property type="entry name" value="INSULINASE"/>
    <property type="match status" value="1"/>
</dbReference>
<keyword evidence="4" id="KW-0479">Metal-binding</keyword>
<dbReference type="FunFam" id="3.30.830.10:FF:000012">
    <property type="entry name" value="Protease 3"/>
    <property type="match status" value="1"/>
</dbReference>
<keyword evidence="15" id="KW-1185">Reference proteome</keyword>
<keyword evidence="7" id="KW-0482">Metalloprotease</keyword>
<dbReference type="InterPro" id="IPR011765">
    <property type="entry name" value="Pept_M16_N"/>
</dbReference>
<evidence type="ECO:0000259" key="10">
    <source>
        <dbReference type="Pfam" id="PF00675"/>
    </source>
</evidence>
<sequence length="1113" mass="126500">MATLVSTDWKLVKKPGAVPYQVFTKPIVKSEQDDRDYRIIQLENGLQATLVHDANADKAAASLDVAVGHLYDPDDMPGLAHFCEHLLFMGTETFPQENEYSEFLSKNNGSSNAYTSTSNTNYYFNVATSALPGALERFSAFFHCPTFSPSCTSRELNAVDSEHKKNHQADMWRIFQLNKHLTKPNHPWKKFGSGNRDSLSKAAKDIQEKTRLSANTVSENRAPTSPPMVSPTNSESSTNSELDADGGAVGRETRRRLVEWWSKEYCASRMRLSIVGKESLDDLADLAATLFSPISNRGCEPLPMITDHPFGPEEKGTLVSVQTIMAFHALEISFPLEYQAPLWKYKPANFLSHFVGHEGPGSLHSYLKNKHWVTSLSCGPQNLARGFAMFKVTIYLTPEGFENYRSVILAAYKYIELLKSATLEPYHHHEVTKLSAIRFRFAEKRRPDDYATWISEHMAWPVPRDLLLTAPRLTWDWESEEERQKGEETVKKYLNQFHISESRVVLMAKREDHVKLHPDLNWEKEPWYGTDYAVQRFDDAFVAEAEKENDITEFFLPGPNEFIPTNLEVEKKEVSEPMKRPHLIRETPLSTLWHKKDDTFWVPKAHVVIDLRSSVANASARSAVLTRLFSDLVNDSLTEFAYDADLAGLSYNFSPHSAGLFITMNGYNDKLSALVRHVIEKVKDITVDSKRLDVVKEEARREWENFFLGQSYSLSDWYARYLLSERQWTMEEKLKELGSVTASEVQEHIKALLSQVNTRILAAGNLYKDEAIKIAEIVEEGLGRSPLSPTQLNERCLLLPEESNFIYSSDIPNPNQANSSLTYYLHFGPIADQKLRVTSALLTQILTEPAFNVLRTREQLGYIVSCSAWTLPGASEKGLRIVVQSEKKPEYLENRVEAFLDEMKTKLEDMSDEEFASHRSGLQKKWLEANKNLAEEVSKYLTHINSGQWDFLRSQKDAALLQTITKAELVDLFISRVHPSSHIRAKLSVHMLSKKPRPKQVSAAAAEAFEALLRQQLPELDVKAWRSSITSDNPTIVEFGQYWLKNLKLETAQKLLVQLPGIVAQYPIVGDVIDQKRSNATYIEDRNAFRASLDVSVCSGPMVEWNDLPTPRF</sequence>
<accession>A0A0D2PF65</accession>
<dbReference type="Pfam" id="PF16187">
    <property type="entry name" value="Peptidase_M16_M"/>
    <property type="match status" value="1"/>
</dbReference>
<evidence type="ECO:0000256" key="8">
    <source>
        <dbReference type="RuleBase" id="RU004447"/>
    </source>
</evidence>
<gene>
    <name evidence="14" type="ORF">HYPSUDRAFT_35743</name>
</gene>
<dbReference type="GO" id="GO:0005829">
    <property type="term" value="C:cytosol"/>
    <property type="evidence" value="ECO:0007669"/>
    <property type="project" value="TreeGrafter"/>
</dbReference>
<dbReference type="Pfam" id="PF00675">
    <property type="entry name" value="Peptidase_M16"/>
    <property type="match status" value="1"/>
</dbReference>
<evidence type="ECO:0000256" key="7">
    <source>
        <dbReference type="ARBA" id="ARBA00023049"/>
    </source>
</evidence>
<feature type="compositionally biased region" description="Low complexity" evidence="9">
    <location>
        <begin position="232"/>
        <end position="241"/>
    </location>
</feature>
<evidence type="ECO:0000259" key="11">
    <source>
        <dbReference type="Pfam" id="PF05193"/>
    </source>
</evidence>
<dbReference type="OrthoDB" id="952271at2759"/>
<dbReference type="AlphaFoldDB" id="A0A0D2PF65"/>
<dbReference type="Pfam" id="PF22456">
    <property type="entry name" value="PqqF-like_C_4"/>
    <property type="match status" value="1"/>
</dbReference>
<dbReference type="GO" id="GO:0051603">
    <property type="term" value="P:proteolysis involved in protein catabolic process"/>
    <property type="evidence" value="ECO:0007669"/>
    <property type="project" value="TreeGrafter"/>
</dbReference>
<dbReference type="EMBL" id="KN817525">
    <property type="protein sequence ID" value="KJA27166.1"/>
    <property type="molecule type" value="Genomic_DNA"/>
</dbReference>
<feature type="compositionally biased region" description="Polar residues" evidence="9">
    <location>
        <begin position="212"/>
        <end position="223"/>
    </location>
</feature>
<feature type="domain" description="Coenzyme PQQ synthesis protein F-like C-terminal lobe" evidence="13">
    <location>
        <begin position="841"/>
        <end position="940"/>
    </location>
</feature>
<evidence type="ECO:0000256" key="9">
    <source>
        <dbReference type="SAM" id="MobiDB-lite"/>
    </source>
</evidence>
<name>A0A0D2PF65_HYPSF</name>
<protein>
    <recommendedName>
        <fullName evidence="16">Insulin-degrading enzyme</fullName>
    </recommendedName>
</protein>
<evidence type="ECO:0000256" key="5">
    <source>
        <dbReference type="ARBA" id="ARBA00022801"/>
    </source>
</evidence>
<dbReference type="GO" id="GO:0046872">
    <property type="term" value="F:metal ion binding"/>
    <property type="evidence" value="ECO:0007669"/>
    <property type="project" value="UniProtKB-KW"/>
</dbReference>
<dbReference type="InterPro" id="IPR007863">
    <property type="entry name" value="Peptidase_M16_C"/>
</dbReference>
<dbReference type="OMA" id="WIFDEMK"/>
<dbReference type="GO" id="GO:0005739">
    <property type="term" value="C:mitochondrion"/>
    <property type="evidence" value="ECO:0007669"/>
    <property type="project" value="TreeGrafter"/>
</dbReference>
<feature type="domain" description="Peptidase M16 C-terminal" evidence="11">
    <location>
        <begin position="253"/>
        <end position="422"/>
    </location>
</feature>
<keyword evidence="3" id="KW-0645">Protease</keyword>
<dbReference type="PANTHER" id="PTHR43690:SF18">
    <property type="entry name" value="INSULIN-DEGRADING ENZYME-RELATED"/>
    <property type="match status" value="1"/>
</dbReference>
<proteinExistence type="inferred from homology"/>
<feature type="region of interest" description="Disordered" evidence="9">
    <location>
        <begin position="185"/>
        <end position="249"/>
    </location>
</feature>
<dbReference type="PANTHER" id="PTHR43690">
    <property type="entry name" value="NARDILYSIN"/>
    <property type="match status" value="1"/>
</dbReference>
<evidence type="ECO:0000259" key="12">
    <source>
        <dbReference type="Pfam" id="PF16187"/>
    </source>
</evidence>
<evidence type="ECO:0000259" key="13">
    <source>
        <dbReference type="Pfam" id="PF22456"/>
    </source>
</evidence>
<dbReference type="InterPro" id="IPR054734">
    <property type="entry name" value="PqqF-like_C_4"/>
</dbReference>
<dbReference type="FunFam" id="3.30.830.10:FF:000003">
    <property type="entry name" value="Insulin-degrading enzyme"/>
    <property type="match status" value="1"/>
</dbReference>
<evidence type="ECO:0000256" key="2">
    <source>
        <dbReference type="ARBA" id="ARBA00007261"/>
    </source>
</evidence>
<dbReference type="Pfam" id="PF05193">
    <property type="entry name" value="Peptidase_M16_C"/>
    <property type="match status" value="1"/>
</dbReference>
<evidence type="ECO:0000256" key="1">
    <source>
        <dbReference type="ARBA" id="ARBA00001947"/>
    </source>
</evidence>
<comment type="similarity">
    <text evidence="2 8">Belongs to the peptidase M16 family.</text>
</comment>
<feature type="domain" description="Peptidase M16 N-terminal" evidence="10">
    <location>
        <begin position="50"/>
        <end position="184"/>
    </location>
</feature>
<organism evidence="14 15">
    <name type="scientific">Hypholoma sublateritium (strain FD-334 SS-4)</name>
    <dbReference type="NCBI Taxonomy" id="945553"/>
    <lineage>
        <taxon>Eukaryota</taxon>
        <taxon>Fungi</taxon>
        <taxon>Dikarya</taxon>
        <taxon>Basidiomycota</taxon>
        <taxon>Agaricomycotina</taxon>
        <taxon>Agaricomycetes</taxon>
        <taxon>Agaricomycetidae</taxon>
        <taxon>Agaricales</taxon>
        <taxon>Agaricineae</taxon>
        <taxon>Strophariaceae</taxon>
        <taxon>Hypholoma</taxon>
    </lineage>
</organism>
<dbReference type="Proteomes" id="UP000054270">
    <property type="component" value="Unassembled WGS sequence"/>
</dbReference>
<keyword evidence="6" id="KW-0862">Zinc</keyword>
<dbReference type="InterPro" id="IPR050626">
    <property type="entry name" value="Peptidase_M16"/>
</dbReference>
<dbReference type="GO" id="GO:0004222">
    <property type="term" value="F:metalloendopeptidase activity"/>
    <property type="evidence" value="ECO:0007669"/>
    <property type="project" value="InterPro"/>
</dbReference>
<dbReference type="FunFam" id="3.30.830.10:FF:000005">
    <property type="entry name" value="nardilysin isoform X1"/>
    <property type="match status" value="1"/>
</dbReference>
<dbReference type="InterPro" id="IPR001431">
    <property type="entry name" value="Pept_M16_Zn_BS"/>
</dbReference>
<dbReference type="STRING" id="945553.A0A0D2PF65"/>
<comment type="cofactor">
    <cofactor evidence="1">
        <name>Zn(2+)</name>
        <dbReference type="ChEBI" id="CHEBI:29105"/>
    </cofactor>
</comment>
<dbReference type="InterPro" id="IPR032632">
    <property type="entry name" value="Peptidase_M16_M"/>
</dbReference>
<dbReference type="Gene3D" id="3.30.830.10">
    <property type="entry name" value="Metalloenzyme, LuxS/M16 peptidase-like"/>
    <property type="match status" value="4"/>
</dbReference>
<feature type="compositionally biased region" description="Basic and acidic residues" evidence="9">
    <location>
        <begin position="198"/>
        <end position="211"/>
    </location>
</feature>
<dbReference type="InterPro" id="IPR011249">
    <property type="entry name" value="Metalloenz_LuxS/M16"/>
</dbReference>
<evidence type="ECO:0000256" key="4">
    <source>
        <dbReference type="ARBA" id="ARBA00022723"/>
    </source>
</evidence>
<evidence type="ECO:0008006" key="16">
    <source>
        <dbReference type="Google" id="ProtNLM"/>
    </source>
</evidence>
<evidence type="ECO:0000313" key="14">
    <source>
        <dbReference type="EMBL" id="KJA27166.1"/>
    </source>
</evidence>
<evidence type="ECO:0000256" key="3">
    <source>
        <dbReference type="ARBA" id="ARBA00022670"/>
    </source>
</evidence>
<dbReference type="MEROPS" id="M16.008"/>
<evidence type="ECO:0000313" key="15">
    <source>
        <dbReference type="Proteomes" id="UP000054270"/>
    </source>
</evidence>
<evidence type="ECO:0000256" key="6">
    <source>
        <dbReference type="ARBA" id="ARBA00022833"/>
    </source>
</evidence>